<proteinExistence type="inferred from homology"/>
<dbReference type="PANTHER" id="PTHR38102:SF1">
    <property type="entry name" value="PERIPLASMIC CHAPERONE SPY"/>
    <property type="match status" value="1"/>
</dbReference>
<dbReference type="AlphaFoldDB" id="A0A975R8W4"/>
<protein>
    <submittedName>
        <fullName evidence="6">Spy/CpxP family protein refolding chaperone</fullName>
    </submittedName>
</protein>
<dbReference type="PANTHER" id="PTHR38102">
    <property type="entry name" value="PERIPLASMIC CHAPERONE SPY"/>
    <property type="match status" value="1"/>
</dbReference>
<dbReference type="Gene3D" id="1.20.120.1490">
    <property type="match status" value="1"/>
</dbReference>
<dbReference type="GO" id="GO:0051082">
    <property type="term" value="F:unfolded protein binding"/>
    <property type="evidence" value="ECO:0007669"/>
    <property type="project" value="TreeGrafter"/>
</dbReference>
<sequence length="147" mass="16331">MRKIMLILSLAPLAALANPVDVNCGQFPDHPPGHHGHGGFGDQLPPYLEKIDLSSAQKTEIKNLLESRKAEFAAKFGQDKSAIQELHKLSFSNEYSTEKAKALIEKATVSHQEKVLQKAELDNTIYKLLTSEQQQKLQAEIANFKGH</sequence>
<evidence type="ECO:0000256" key="1">
    <source>
        <dbReference type="ARBA" id="ARBA00004418"/>
    </source>
</evidence>
<dbReference type="InterPro" id="IPR012899">
    <property type="entry name" value="LTXXQ"/>
</dbReference>
<dbReference type="GO" id="GO:0030288">
    <property type="term" value="C:outer membrane-bounded periplasmic space"/>
    <property type="evidence" value="ECO:0007669"/>
    <property type="project" value="TreeGrafter"/>
</dbReference>
<dbReference type="EMBL" id="CP073754">
    <property type="protein sequence ID" value="QWF70457.1"/>
    <property type="molecule type" value="Genomic_DNA"/>
</dbReference>
<keyword evidence="3 5" id="KW-0732">Signal</keyword>
<evidence type="ECO:0000313" key="6">
    <source>
        <dbReference type="EMBL" id="QWF70457.1"/>
    </source>
</evidence>
<evidence type="ECO:0000256" key="4">
    <source>
        <dbReference type="ARBA" id="ARBA00022764"/>
    </source>
</evidence>
<keyword evidence="7" id="KW-1185">Reference proteome</keyword>
<dbReference type="KEGG" id="mpad:KEF85_14120"/>
<feature type="signal peptide" evidence="5">
    <location>
        <begin position="1"/>
        <end position="17"/>
    </location>
</feature>
<evidence type="ECO:0000313" key="7">
    <source>
        <dbReference type="Proteomes" id="UP000676649"/>
    </source>
</evidence>
<dbReference type="Proteomes" id="UP000676649">
    <property type="component" value="Chromosome"/>
</dbReference>
<name>A0A975R8W4_9GAMM</name>
<feature type="chain" id="PRO_5037570543" evidence="5">
    <location>
        <begin position="18"/>
        <end position="147"/>
    </location>
</feature>
<keyword evidence="4" id="KW-0574">Periplasm</keyword>
<evidence type="ECO:0000256" key="5">
    <source>
        <dbReference type="SAM" id="SignalP"/>
    </source>
</evidence>
<dbReference type="PIRSF" id="PIRSF034445">
    <property type="entry name" value="CpxP_Spy"/>
    <property type="match status" value="1"/>
</dbReference>
<evidence type="ECO:0000256" key="3">
    <source>
        <dbReference type="ARBA" id="ARBA00022729"/>
    </source>
</evidence>
<comment type="similarity">
    <text evidence="2">Belongs to the CpxP/Spy family.</text>
</comment>
<reference evidence="6" key="1">
    <citation type="submission" date="2021-04" db="EMBL/GenBank/DDBJ databases">
        <title>Draft genome sequence data of methanotrophic Methylovulum sp. strain S1L and Methylomonas sp. strain S2AM isolated from boreal lake water columns.</title>
        <authorList>
            <person name="Rissanen A.J."/>
            <person name="Mangayil R."/>
            <person name="Svenning M.M."/>
            <person name="Khanongnuch R."/>
        </authorList>
    </citation>
    <scope>NUCLEOTIDE SEQUENCE</scope>
    <source>
        <strain evidence="6">S2AM</strain>
    </source>
</reference>
<accession>A0A975R8W4</accession>
<gene>
    <name evidence="6" type="ORF">KEF85_14120</name>
</gene>
<dbReference type="InterPro" id="IPR052211">
    <property type="entry name" value="Cpx_auxiliary_protein"/>
</dbReference>
<organism evidence="6 7">
    <name type="scientific">Methylomonas paludis</name>
    <dbReference type="NCBI Taxonomy" id="1173101"/>
    <lineage>
        <taxon>Bacteria</taxon>
        <taxon>Pseudomonadati</taxon>
        <taxon>Pseudomonadota</taxon>
        <taxon>Gammaproteobacteria</taxon>
        <taxon>Methylococcales</taxon>
        <taxon>Methylococcaceae</taxon>
        <taxon>Methylomonas</taxon>
    </lineage>
</organism>
<comment type="subcellular location">
    <subcellularLocation>
        <location evidence="1">Periplasm</location>
    </subcellularLocation>
</comment>
<evidence type="ECO:0000256" key="2">
    <source>
        <dbReference type="ARBA" id="ARBA00008441"/>
    </source>
</evidence>
<dbReference type="Pfam" id="PF07813">
    <property type="entry name" value="LTXXQ"/>
    <property type="match status" value="1"/>
</dbReference>
<dbReference type="RefSeq" id="WP_215581655.1">
    <property type="nucleotide sequence ID" value="NZ_CP073754.1"/>
</dbReference>